<name>A0A822VEN4_AGRTU</name>
<gene>
    <name evidence="6 8" type="primary">azoR</name>
    <name evidence="8" type="ORF">AGR4A_pAt30069</name>
</gene>
<accession>A0A822VEN4</accession>
<evidence type="ECO:0000256" key="6">
    <source>
        <dbReference type="HAMAP-Rule" id="MF_01216"/>
    </source>
</evidence>
<dbReference type="InterPro" id="IPR050104">
    <property type="entry name" value="FMN-dep_NADH:Q_OxRdtase_AzoR1"/>
</dbReference>
<comment type="caution">
    <text evidence="8">The sequence shown here is derived from an EMBL/GenBank/DDBJ whole genome shotgun (WGS) entry which is preliminary data.</text>
</comment>
<dbReference type="GO" id="GO:0016652">
    <property type="term" value="F:oxidoreductase activity, acting on NAD(P)H as acceptor"/>
    <property type="evidence" value="ECO:0007669"/>
    <property type="project" value="UniProtKB-UniRule"/>
</dbReference>
<dbReference type="EC" id="1.7.1.17" evidence="6"/>
<comment type="catalytic activity">
    <reaction evidence="6">
        <text>2 a quinone + NADH + H(+) = 2 a 1,4-benzosemiquinone + NAD(+)</text>
        <dbReference type="Rhea" id="RHEA:65952"/>
        <dbReference type="ChEBI" id="CHEBI:15378"/>
        <dbReference type="ChEBI" id="CHEBI:57540"/>
        <dbReference type="ChEBI" id="CHEBI:57945"/>
        <dbReference type="ChEBI" id="CHEBI:132124"/>
        <dbReference type="ChEBI" id="CHEBI:134225"/>
    </reaction>
</comment>
<evidence type="ECO:0000259" key="7">
    <source>
        <dbReference type="Pfam" id="PF02525"/>
    </source>
</evidence>
<protein>
    <recommendedName>
        <fullName evidence="6">FMN dependent NADH:quinone oxidoreductase</fullName>
        <ecNumber evidence="6">1.6.5.-</ecNumber>
    </recommendedName>
    <alternativeName>
        <fullName evidence="6">Azo-dye reductase</fullName>
    </alternativeName>
    <alternativeName>
        <fullName evidence="6">FMN-dependent NADH-azo compound oxidoreductase</fullName>
    </alternativeName>
    <alternativeName>
        <fullName evidence="6">FMN-dependent NADH-azoreductase</fullName>
        <ecNumber evidence="6">1.7.1.17</ecNumber>
    </alternativeName>
</protein>
<keyword evidence="2 6" id="KW-0288">FMN</keyword>
<dbReference type="Pfam" id="PF02525">
    <property type="entry name" value="Flavodoxin_2"/>
    <property type="match status" value="1"/>
</dbReference>
<evidence type="ECO:0000256" key="3">
    <source>
        <dbReference type="ARBA" id="ARBA00023002"/>
    </source>
</evidence>
<feature type="domain" description="Flavodoxin-like fold" evidence="7">
    <location>
        <begin position="25"/>
        <end position="224"/>
    </location>
</feature>
<evidence type="ECO:0000313" key="8">
    <source>
        <dbReference type="EMBL" id="CVI25254.1"/>
    </source>
</evidence>
<dbReference type="InterPro" id="IPR003680">
    <property type="entry name" value="Flavodoxin_fold"/>
</dbReference>
<comment type="function">
    <text evidence="6">Quinone reductase that provides resistance to thiol-specific stress caused by electrophilic quinones.</text>
</comment>
<feature type="binding site" evidence="6">
    <location>
        <begin position="118"/>
        <end position="121"/>
    </location>
    <ligand>
        <name>FMN</name>
        <dbReference type="ChEBI" id="CHEBI:58210"/>
    </ligand>
</feature>
<dbReference type="GO" id="GO:0009055">
    <property type="term" value="F:electron transfer activity"/>
    <property type="evidence" value="ECO:0007669"/>
    <property type="project" value="UniProtKB-UniRule"/>
</dbReference>
<comment type="subunit">
    <text evidence="6">Homodimer.</text>
</comment>
<comment type="similarity">
    <text evidence="6">Belongs to the azoreductase type 1 family.</text>
</comment>
<comment type="cofactor">
    <cofactor evidence="6">
        <name>FMN</name>
        <dbReference type="ChEBI" id="CHEBI:58210"/>
    </cofactor>
    <text evidence="6">Binds 1 FMN per subunit.</text>
</comment>
<comment type="function">
    <text evidence="6">Also exhibits azoreductase activity. Catalyzes the reductive cleavage of the azo bond in aromatic azo compounds to the corresponding amines.</text>
</comment>
<dbReference type="InterPro" id="IPR029039">
    <property type="entry name" value="Flavoprotein-like_sf"/>
</dbReference>
<evidence type="ECO:0000256" key="4">
    <source>
        <dbReference type="ARBA" id="ARBA00023027"/>
    </source>
</evidence>
<dbReference type="GO" id="GO:0010181">
    <property type="term" value="F:FMN binding"/>
    <property type="evidence" value="ECO:0007669"/>
    <property type="project" value="UniProtKB-UniRule"/>
</dbReference>
<proteinExistence type="inferred from homology"/>
<sequence length="226" mass="23751">MWTLLETAGRRFLSLFNPPERIKPMNILHLDSSILGAYSASRDLSAAIVDRLVVLNPGAVVTYHDLDAQSPLHLSSAHMAVFQGAPVEDADLGGDLGKGGAYIEELFAADVIVIGAPMYNFTISTQLKSWIDRVVIAGKTFQYGANGPESLLPSGKKVFLASTRGGAYGEGSPAAPLEHQESYLLGVLGFIGLTDVTVVRAEGLAMGDVAKAAEIAKAKGQIAALA</sequence>
<dbReference type="Gene3D" id="3.40.50.360">
    <property type="match status" value="1"/>
</dbReference>
<dbReference type="PANTHER" id="PTHR43741">
    <property type="entry name" value="FMN-DEPENDENT NADH-AZOREDUCTASE 1"/>
    <property type="match status" value="1"/>
</dbReference>
<evidence type="ECO:0000313" key="9">
    <source>
        <dbReference type="Proteomes" id="UP000192074"/>
    </source>
</evidence>
<organism evidence="8 9">
    <name type="scientific">Agrobacterium tumefaciens str. B6</name>
    <dbReference type="NCBI Taxonomy" id="1183423"/>
    <lineage>
        <taxon>Bacteria</taxon>
        <taxon>Pseudomonadati</taxon>
        <taxon>Pseudomonadota</taxon>
        <taxon>Alphaproteobacteria</taxon>
        <taxon>Hyphomicrobiales</taxon>
        <taxon>Rhizobiaceae</taxon>
        <taxon>Rhizobium/Agrobacterium group</taxon>
        <taxon>Agrobacterium</taxon>
        <taxon>Agrobacterium tumefaciens complex</taxon>
    </lineage>
</organism>
<evidence type="ECO:0000256" key="1">
    <source>
        <dbReference type="ARBA" id="ARBA00022630"/>
    </source>
</evidence>
<feature type="binding site" evidence="6">
    <location>
        <begin position="39"/>
        <end position="41"/>
    </location>
    <ligand>
        <name>FMN</name>
        <dbReference type="ChEBI" id="CHEBI:58210"/>
    </ligand>
</feature>
<evidence type="ECO:0000256" key="2">
    <source>
        <dbReference type="ARBA" id="ARBA00022643"/>
    </source>
</evidence>
<feature type="binding site" evidence="6">
    <location>
        <position position="33"/>
    </location>
    <ligand>
        <name>FMN</name>
        <dbReference type="ChEBI" id="CHEBI:58210"/>
    </ligand>
</feature>
<dbReference type="EC" id="1.6.5.-" evidence="6"/>
<dbReference type="Proteomes" id="UP000192074">
    <property type="component" value="Unassembled WGS sequence"/>
</dbReference>
<keyword evidence="3 6" id="KW-0560">Oxidoreductase</keyword>
<dbReference type="InterPro" id="IPR023048">
    <property type="entry name" value="NADH:quinone_OxRdtase_FMN_depd"/>
</dbReference>
<keyword evidence="1 6" id="KW-0285">Flavoprotein</keyword>
<dbReference type="GO" id="GO:0016655">
    <property type="term" value="F:oxidoreductase activity, acting on NAD(P)H, quinone or similar compound as acceptor"/>
    <property type="evidence" value="ECO:0007669"/>
    <property type="project" value="InterPro"/>
</dbReference>
<reference evidence="8 9" key="1">
    <citation type="submission" date="2016-01" db="EMBL/GenBank/DDBJ databases">
        <authorList>
            <person name="Regsiter A."/>
            <person name="william w."/>
        </authorList>
    </citation>
    <scope>NUCLEOTIDE SEQUENCE [LARGE SCALE GENOMIC DNA]</scope>
    <source>
        <strain evidence="8 9">B6</strain>
    </source>
</reference>
<evidence type="ECO:0000256" key="5">
    <source>
        <dbReference type="ARBA" id="ARBA00048542"/>
    </source>
</evidence>
<dbReference type="EMBL" id="FCNL01000042">
    <property type="protein sequence ID" value="CVI25254.1"/>
    <property type="molecule type" value="Genomic_DNA"/>
</dbReference>
<feature type="binding site" evidence="6">
    <location>
        <begin position="163"/>
        <end position="166"/>
    </location>
    <ligand>
        <name>FMN</name>
        <dbReference type="ChEBI" id="CHEBI:58210"/>
    </ligand>
</feature>
<keyword evidence="4 6" id="KW-0520">NAD</keyword>
<dbReference type="AlphaFoldDB" id="A0A822VEN4"/>
<dbReference type="SUPFAM" id="SSF52218">
    <property type="entry name" value="Flavoproteins"/>
    <property type="match status" value="1"/>
</dbReference>
<dbReference type="HAMAP" id="MF_01216">
    <property type="entry name" value="Azoreductase_type1"/>
    <property type="match status" value="1"/>
</dbReference>
<comment type="catalytic activity">
    <reaction evidence="5">
        <text>N,N-dimethyl-1,4-phenylenediamine + anthranilate + 2 NAD(+) = 2-(4-dimethylaminophenyl)diazenylbenzoate + 2 NADH + 2 H(+)</text>
        <dbReference type="Rhea" id="RHEA:55872"/>
        <dbReference type="ChEBI" id="CHEBI:15378"/>
        <dbReference type="ChEBI" id="CHEBI:15783"/>
        <dbReference type="ChEBI" id="CHEBI:16567"/>
        <dbReference type="ChEBI" id="CHEBI:57540"/>
        <dbReference type="ChEBI" id="CHEBI:57945"/>
        <dbReference type="ChEBI" id="CHEBI:71579"/>
        <dbReference type="EC" id="1.7.1.17"/>
    </reaction>
    <physiologicalReaction direction="right-to-left" evidence="5">
        <dbReference type="Rhea" id="RHEA:55874"/>
    </physiologicalReaction>
</comment>
<dbReference type="PANTHER" id="PTHR43741:SF4">
    <property type="entry name" value="FMN-DEPENDENT NADH:QUINONE OXIDOREDUCTASE"/>
    <property type="match status" value="1"/>
</dbReference>